<organism evidence="1 2">
    <name type="scientific">Rhabditophanes sp. KR3021</name>
    <dbReference type="NCBI Taxonomy" id="114890"/>
    <lineage>
        <taxon>Eukaryota</taxon>
        <taxon>Metazoa</taxon>
        <taxon>Ecdysozoa</taxon>
        <taxon>Nematoda</taxon>
        <taxon>Chromadorea</taxon>
        <taxon>Rhabditida</taxon>
        <taxon>Tylenchina</taxon>
        <taxon>Panagrolaimomorpha</taxon>
        <taxon>Strongyloidoidea</taxon>
        <taxon>Alloionematidae</taxon>
        <taxon>Rhabditophanes</taxon>
    </lineage>
</organism>
<name>A0AC35UF91_9BILA</name>
<dbReference type="Proteomes" id="UP000095286">
    <property type="component" value="Unplaced"/>
</dbReference>
<protein>
    <submittedName>
        <fullName evidence="2">Col_cuticle_N domain-containing protein</fullName>
    </submittedName>
</protein>
<dbReference type="WBParaSite" id="RSKR_0001081400.1">
    <property type="protein sequence ID" value="RSKR_0001081400.1"/>
    <property type="gene ID" value="RSKR_0001081400"/>
</dbReference>
<evidence type="ECO:0000313" key="2">
    <source>
        <dbReference type="WBParaSite" id="RSKR_0001081400.1"/>
    </source>
</evidence>
<proteinExistence type="predicted"/>
<sequence>MTAECNNVFYVMAIAITSIIAIVLFLVESVLLAKYREQSKKMEEKGRGLNEGDASRKEVGTLGRKTTILASGNDTGKGIGSVGRSGLTGFESVPVSSTNSSAPPSNTGGKKVMKNSKVSTIKEGGHPKLSNAAGQPNLATAIL</sequence>
<evidence type="ECO:0000313" key="1">
    <source>
        <dbReference type="Proteomes" id="UP000095286"/>
    </source>
</evidence>
<accession>A0AC35UF91</accession>
<reference evidence="2" key="1">
    <citation type="submission" date="2016-11" db="UniProtKB">
        <authorList>
            <consortium name="WormBaseParasite"/>
        </authorList>
    </citation>
    <scope>IDENTIFICATION</scope>
    <source>
        <strain evidence="2">KR3021</strain>
    </source>
</reference>